<organism evidence="1 2">
    <name type="scientific">Cryomorpha ignava</name>
    <dbReference type="NCBI Taxonomy" id="101383"/>
    <lineage>
        <taxon>Bacteria</taxon>
        <taxon>Pseudomonadati</taxon>
        <taxon>Bacteroidota</taxon>
        <taxon>Flavobacteriia</taxon>
        <taxon>Flavobacteriales</taxon>
        <taxon>Cryomorphaceae</taxon>
        <taxon>Cryomorpha</taxon>
    </lineage>
</organism>
<gene>
    <name evidence="1" type="ORF">G3O08_16340</name>
</gene>
<dbReference type="EMBL" id="JAAGVY010000039">
    <property type="protein sequence ID" value="NEN25070.1"/>
    <property type="molecule type" value="Genomic_DNA"/>
</dbReference>
<comment type="caution">
    <text evidence="1">The sequence shown here is derived from an EMBL/GenBank/DDBJ whole genome shotgun (WGS) entry which is preliminary data.</text>
</comment>
<dbReference type="Proteomes" id="UP000486602">
    <property type="component" value="Unassembled WGS sequence"/>
</dbReference>
<dbReference type="AlphaFoldDB" id="A0A7K3WTR7"/>
<reference evidence="1 2" key="1">
    <citation type="submission" date="2020-02" db="EMBL/GenBank/DDBJ databases">
        <title>Out from the shadows clarifying the taxonomy of the family Cryomorphaceae and related taxa by utilizing the GTDB taxonomic framework.</title>
        <authorList>
            <person name="Bowman J.P."/>
        </authorList>
    </citation>
    <scope>NUCLEOTIDE SEQUENCE [LARGE SCALE GENOMIC DNA]</scope>
    <source>
        <strain evidence="1 2">QSSC 1-22</strain>
    </source>
</reference>
<accession>A0A7K3WTR7</accession>
<evidence type="ECO:0008006" key="3">
    <source>
        <dbReference type="Google" id="ProtNLM"/>
    </source>
</evidence>
<dbReference type="RefSeq" id="WP_163286514.1">
    <property type="nucleotide sequence ID" value="NZ_JAAGVY010000039.1"/>
</dbReference>
<proteinExistence type="predicted"/>
<name>A0A7K3WTR7_9FLAO</name>
<evidence type="ECO:0000313" key="1">
    <source>
        <dbReference type="EMBL" id="NEN25070.1"/>
    </source>
</evidence>
<sequence length="148" mass="16724">MKNFYKLIISIIFLFVFPSLYAQDIYEDWVKYGGTQNYFLRSATKTDASANIYQAGATISDNGDYDVLITKYDRGGNEIWSETYDANGYNDVAIDVYIDPSSNVYIAGTTYNPNTSGYSLLILKYNSTGILIWDEVYNYSGSLYNVAT</sequence>
<evidence type="ECO:0000313" key="2">
    <source>
        <dbReference type="Proteomes" id="UP000486602"/>
    </source>
</evidence>
<keyword evidence="2" id="KW-1185">Reference proteome</keyword>
<protein>
    <recommendedName>
        <fullName evidence="3">T9SS C-terminal target domain-containing protein</fullName>
    </recommendedName>
</protein>